<dbReference type="Pfam" id="PF00206">
    <property type="entry name" value="Lyase_1"/>
    <property type="match status" value="1"/>
</dbReference>
<dbReference type="EMBL" id="JBHLSV010000004">
    <property type="protein sequence ID" value="MFC0673306.1"/>
    <property type="molecule type" value="Genomic_DNA"/>
</dbReference>
<accession>A0ABV6R951</accession>
<dbReference type="InterPro" id="IPR004769">
    <property type="entry name" value="Pur_lyase"/>
</dbReference>
<dbReference type="InterPro" id="IPR000362">
    <property type="entry name" value="Fumarate_lyase_fam"/>
</dbReference>
<dbReference type="RefSeq" id="WP_376978772.1">
    <property type="nucleotide sequence ID" value="NZ_JBHLSV010000004.1"/>
</dbReference>
<dbReference type="Gene3D" id="1.20.200.10">
    <property type="entry name" value="Fumarase/aspartase (Central domain)"/>
    <property type="match status" value="1"/>
</dbReference>
<dbReference type="InterPro" id="IPR019468">
    <property type="entry name" value="AdenyloSucc_lyase_C"/>
</dbReference>
<dbReference type="Pfam" id="PF10397">
    <property type="entry name" value="ADSL_C"/>
    <property type="match status" value="1"/>
</dbReference>
<protein>
    <submittedName>
        <fullName evidence="3">Adenylosuccinate lyase</fullName>
        <ecNumber evidence="3">4.3.2.2</ecNumber>
    </submittedName>
</protein>
<feature type="domain" description="Adenylosuccinate lyase C-terminal" evidence="2">
    <location>
        <begin position="363"/>
        <end position="442"/>
    </location>
</feature>
<keyword evidence="4" id="KW-1185">Reference proteome</keyword>
<dbReference type="GO" id="GO:0016829">
    <property type="term" value="F:lyase activity"/>
    <property type="evidence" value="ECO:0007669"/>
    <property type="project" value="UniProtKB-KW"/>
</dbReference>
<name>A0ABV6R951_9MICO</name>
<evidence type="ECO:0000313" key="4">
    <source>
        <dbReference type="Proteomes" id="UP001589793"/>
    </source>
</evidence>
<comment type="caution">
    <text evidence="3">The sequence shown here is derived from an EMBL/GenBank/DDBJ whole genome shotgun (WGS) entry which is preliminary data.</text>
</comment>
<reference evidence="3 4" key="1">
    <citation type="submission" date="2024-09" db="EMBL/GenBank/DDBJ databases">
        <authorList>
            <person name="Sun Q."/>
            <person name="Mori K."/>
        </authorList>
    </citation>
    <scope>NUCLEOTIDE SEQUENCE [LARGE SCALE GENOMIC DNA]</scope>
    <source>
        <strain evidence="3 4">CICC 10874</strain>
    </source>
</reference>
<dbReference type="EC" id="4.3.2.2" evidence="3"/>
<proteinExistence type="predicted"/>
<evidence type="ECO:0000259" key="2">
    <source>
        <dbReference type="SMART" id="SM00998"/>
    </source>
</evidence>
<organism evidence="3 4">
    <name type="scientific">Brachybacterium hainanense</name>
    <dbReference type="NCBI Taxonomy" id="1541174"/>
    <lineage>
        <taxon>Bacteria</taxon>
        <taxon>Bacillati</taxon>
        <taxon>Actinomycetota</taxon>
        <taxon>Actinomycetes</taxon>
        <taxon>Micrococcales</taxon>
        <taxon>Dermabacteraceae</taxon>
        <taxon>Brachybacterium</taxon>
    </lineage>
</organism>
<evidence type="ECO:0000256" key="1">
    <source>
        <dbReference type="ARBA" id="ARBA00023239"/>
    </source>
</evidence>
<dbReference type="PANTHER" id="PTHR43172:SF1">
    <property type="entry name" value="ADENYLOSUCCINATE LYASE"/>
    <property type="match status" value="1"/>
</dbReference>
<dbReference type="Gene3D" id="1.10.40.30">
    <property type="entry name" value="Fumarase/aspartase (C-terminal domain)"/>
    <property type="match status" value="1"/>
</dbReference>
<dbReference type="InterPro" id="IPR008948">
    <property type="entry name" value="L-Aspartase-like"/>
</dbReference>
<sequence length="463" mass="48741">MSSHVVDMLTIGNSFSTPEMRGIWSEESRLRRQLDVEAALAAAEGALGVIPQDAADAIADAAGGDFDLAAIAAEGAKAMHSLNATVGALQAAAGEHGEWVHYGVTTQDVVDTGTILQIKDALAPLRRDLVALAAALRDLTERHRATPMAGRTHYVQALPTTFGFKTAVWLDETLRHLERLDAVAGRVLTGNINGAIGTYASFQGRGREIERGTLDRLGLATPRIGWQAARDRIGEYASTLALVSTTLGKIATELSTLMHSEIGEIEEPFTAGKIGSTTMPHKRNPALLEGAAALTAPIKHAAALVLDGAATVHERDAISWRAEWIALPEIHLYLSAQLATLGRILSGLVVHEDAMARNLALQGGLILSEKAMFEIGRELGKQTAHHIVYDASMAAVESGRHLADVLLEDPRVSSRFDAGTLRSWLDASAYLGETGAAIDAVLAAADEAGIPAADGPASPGPAA</sequence>
<dbReference type="Proteomes" id="UP001589793">
    <property type="component" value="Unassembled WGS sequence"/>
</dbReference>
<dbReference type="CDD" id="cd01597">
    <property type="entry name" value="pCLME"/>
    <property type="match status" value="1"/>
</dbReference>
<dbReference type="InterPro" id="IPR020557">
    <property type="entry name" value="Fumarate_lyase_CS"/>
</dbReference>
<evidence type="ECO:0000313" key="3">
    <source>
        <dbReference type="EMBL" id="MFC0673306.1"/>
    </source>
</evidence>
<dbReference type="PRINTS" id="PR00149">
    <property type="entry name" value="FUMRATELYASE"/>
</dbReference>
<dbReference type="PANTHER" id="PTHR43172">
    <property type="entry name" value="ADENYLOSUCCINATE LYASE"/>
    <property type="match status" value="1"/>
</dbReference>
<dbReference type="PRINTS" id="PR00145">
    <property type="entry name" value="ARGSUCLYASE"/>
</dbReference>
<dbReference type="SMART" id="SM00998">
    <property type="entry name" value="ADSL_C"/>
    <property type="match status" value="1"/>
</dbReference>
<dbReference type="PROSITE" id="PS00163">
    <property type="entry name" value="FUMARATE_LYASES"/>
    <property type="match status" value="1"/>
</dbReference>
<dbReference type="InterPro" id="IPR022761">
    <property type="entry name" value="Fumarate_lyase_N"/>
</dbReference>
<keyword evidence="1 3" id="KW-0456">Lyase</keyword>
<dbReference type="NCBIfam" id="TIGR00928">
    <property type="entry name" value="purB"/>
    <property type="match status" value="1"/>
</dbReference>
<dbReference type="SUPFAM" id="SSF48557">
    <property type="entry name" value="L-aspartase-like"/>
    <property type="match status" value="1"/>
</dbReference>
<gene>
    <name evidence="3" type="primary">purB</name>
    <name evidence="3" type="ORF">ACFFF6_04965</name>
</gene>